<dbReference type="InterPro" id="IPR000595">
    <property type="entry name" value="cNMP-bd_dom"/>
</dbReference>
<feature type="transmembrane region" description="Helical" evidence="1">
    <location>
        <begin position="140"/>
        <end position="162"/>
    </location>
</feature>
<dbReference type="SMART" id="SM00100">
    <property type="entry name" value="cNMP"/>
    <property type="match status" value="1"/>
</dbReference>
<dbReference type="Gene3D" id="1.10.287.70">
    <property type="match status" value="1"/>
</dbReference>
<dbReference type="PANTHER" id="PTHR45689:SF14">
    <property type="entry name" value="CYCLIC NUCLEOTIDE-GATED CATION CHANNEL SUBUNIT A-LIKE PROTEIN"/>
    <property type="match status" value="1"/>
</dbReference>
<proteinExistence type="predicted"/>
<feature type="transmembrane region" description="Helical" evidence="1">
    <location>
        <begin position="106"/>
        <end position="128"/>
    </location>
</feature>
<dbReference type="GO" id="GO:0035725">
    <property type="term" value="P:sodium ion transmembrane transport"/>
    <property type="evidence" value="ECO:0007669"/>
    <property type="project" value="TreeGrafter"/>
</dbReference>
<dbReference type="GO" id="GO:0005249">
    <property type="term" value="F:voltage-gated potassium channel activity"/>
    <property type="evidence" value="ECO:0007669"/>
    <property type="project" value="TreeGrafter"/>
</dbReference>
<keyword evidence="1" id="KW-1133">Transmembrane helix</keyword>
<dbReference type="InterPro" id="IPR051413">
    <property type="entry name" value="K/Na_HCN_channel"/>
</dbReference>
<keyword evidence="1" id="KW-0812">Transmembrane</keyword>
<dbReference type="GO" id="GO:0003254">
    <property type="term" value="P:regulation of membrane depolarization"/>
    <property type="evidence" value="ECO:0007669"/>
    <property type="project" value="TreeGrafter"/>
</dbReference>
<comment type="caution">
    <text evidence="3">The sequence shown here is derived from an EMBL/GenBank/DDBJ whole genome shotgun (WGS) entry which is preliminary data.</text>
</comment>
<evidence type="ECO:0000259" key="2">
    <source>
        <dbReference type="PROSITE" id="PS50042"/>
    </source>
</evidence>
<dbReference type="AlphaFoldDB" id="A0A835GF84"/>
<sequence length="567" mass="66422">MDKTEKKEKDTTKTAIPTVAPVPEVTVKTSHGYFHGHECHLSADKLSEYDLKCKGVRKWLFNIITVHAGDIRAINMHRSYAALCEEKHRHYQHYPYTIHPYSKLRVYAEFLFVILMITSSLVVAFHVAENNRNDSDYHEYLLIFCDVMIMVNIILNFFTGYIEGCSRKVTVLCKKKIAWQYFKTWLLLDVVACFGIFVSYFTEQHIYLVLEATKLIRLPIIMVYLQNFLTVLRASVYHKTGVEILFSLVMFLTWNIYFQFSMDYIMEGTNTPTNPRNCSWLTVGNLWNQTTEIRILYAFDRAVGMLTTNTNMNLLERNGCFENFIVTCWIFSKIFIYHYALKYILALFGKESARAHYYMMNKQLQTYMVQRNFPPRLKRKILKFYAIRFQSKYFEESRMLGCVSGQLREDILMHTGRQLVRELEFLKQLPSSLLVQIAFKLRIVIYIAGDIIFKINTVGDCLYFIDRGTVAIYSESGKEICHLEDGDFFGEIALVMKHHFRTASAIAVTNCELFRLDREHFETTIAYYPTVYNSIKEVATSRFDRTSVLDEHHKAELRTAEEDNMVA</sequence>
<dbReference type="EMBL" id="JACKWZ010000111">
    <property type="protein sequence ID" value="KAF9415410.1"/>
    <property type="molecule type" value="Genomic_DNA"/>
</dbReference>
<keyword evidence="1" id="KW-0472">Membrane</keyword>
<dbReference type="InterPro" id="IPR018490">
    <property type="entry name" value="cNMP-bd_dom_sf"/>
</dbReference>
<dbReference type="OrthoDB" id="2021138at2759"/>
<dbReference type="SUPFAM" id="SSF51206">
    <property type="entry name" value="cAMP-binding domain-like"/>
    <property type="match status" value="1"/>
</dbReference>
<dbReference type="InterPro" id="IPR014710">
    <property type="entry name" value="RmlC-like_jellyroll"/>
</dbReference>
<dbReference type="Pfam" id="PF00027">
    <property type="entry name" value="cNMP_binding"/>
    <property type="match status" value="1"/>
</dbReference>
<reference evidence="3" key="1">
    <citation type="submission" date="2020-08" db="EMBL/GenBank/DDBJ databases">
        <title>Spodoptera exigua strain:BAW_Kor-Di-RS1 Genome sequencing and assembly.</title>
        <authorList>
            <person name="Kim J."/>
            <person name="Nam H.Y."/>
            <person name="Kwon M."/>
            <person name="Choi J.H."/>
            <person name="Cho S.R."/>
            <person name="Kim G.-H."/>
        </authorList>
    </citation>
    <scope>NUCLEOTIDE SEQUENCE</scope>
    <source>
        <strain evidence="3">BAW_Kor-Di-RS1</strain>
        <tissue evidence="3">Whole-body</tissue>
    </source>
</reference>
<evidence type="ECO:0000313" key="3">
    <source>
        <dbReference type="EMBL" id="KAF9415410.1"/>
    </source>
</evidence>
<feature type="transmembrane region" description="Helical" evidence="1">
    <location>
        <begin position="244"/>
        <end position="266"/>
    </location>
</feature>
<organism evidence="3 4">
    <name type="scientific">Spodoptera exigua</name>
    <name type="common">Beet armyworm</name>
    <name type="synonym">Noctua fulgens</name>
    <dbReference type="NCBI Taxonomy" id="7107"/>
    <lineage>
        <taxon>Eukaryota</taxon>
        <taxon>Metazoa</taxon>
        <taxon>Ecdysozoa</taxon>
        <taxon>Arthropoda</taxon>
        <taxon>Hexapoda</taxon>
        <taxon>Insecta</taxon>
        <taxon>Pterygota</taxon>
        <taxon>Neoptera</taxon>
        <taxon>Endopterygota</taxon>
        <taxon>Lepidoptera</taxon>
        <taxon>Glossata</taxon>
        <taxon>Ditrysia</taxon>
        <taxon>Noctuoidea</taxon>
        <taxon>Noctuidae</taxon>
        <taxon>Amphipyrinae</taxon>
        <taxon>Spodoptera</taxon>
    </lineage>
</organism>
<feature type="transmembrane region" description="Helical" evidence="1">
    <location>
        <begin position="214"/>
        <end position="232"/>
    </location>
</feature>
<dbReference type="Proteomes" id="UP000648187">
    <property type="component" value="Unassembled WGS sequence"/>
</dbReference>
<dbReference type="PROSITE" id="PS00889">
    <property type="entry name" value="CNMP_BINDING_2"/>
    <property type="match status" value="1"/>
</dbReference>
<dbReference type="CDD" id="cd00038">
    <property type="entry name" value="CAP_ED"/>
    <property type="match status" value="1"/>
</dbReference>
<evidence type="ECO:0000256" key="1">
    <source>
        <dbReference type="SAM" id="Phobius"/>
    </source>
</evidence>
<protein>
    <recommendedName>
        <fullName evidence="2">Cyclic nucleotide-binding domain-containing protein</fullName>
    </recommendedName>
</protein>
<name>A0A835GF84_SPOEX</name>
<dbReference type="PANTHER" id="PTHR45689">
    <property type="entry name" value="I[[H]] CHANNEL, ISOFORM E"/>
    <property type="match status" value="1"/>
</dbReference>
<gene>
    <name evidence="3" type="ORF">HW555_006937</name>
</gene>
<keyword evidence="4" id="KW-1185">Reference proteome</keyword>
<dbReference type="Gene3D" id="2.60.120.10">
    <property type="entry name" value="Jelly Rolls"/>
    <property type="match status" value="1"/>
</dbReference>
<feature type="transmembrane region" description="Helical" evidence="1">
    <location>
        <begin position="182"/>
        <end position="202"/>
    </location>
</feature>
<evidence type="ECO:0000313" key="4">
    <source>
        <dbReference type="Proteomes" id="UP000648187"/>
    </source>
</evidence>
<dbReference type="PROSITE" id="PS50042">
    <property type="entry name" value="CNMP_BINDING_3"/>
    <property type="match status" value="1"/>
</dbReference>
<dbReference type="GO" id="GO:0098855">
    <property type="term" value="C:HCN channel complex"/>
    <property type="evidence" value="ECO:0007669"/>
    <property type="project" value="TreeGrafter"/>
</dbReference>
<dbReference type="InterPro" id="IPR018488">
    <property type="entry name" value="cNMP-bd_CS"/>
</dbReference>
<feature type="domain" description="Cyclic nucleotide-binding" evidence="2">
    <location>
        <begin position="425"/>
        <end position="525"/>
    </location>
</feature>
<accession>A0A835GF84</accession>
<dbReference type="Gene3D" id="1.10.287.630">
    <property type="entry name" value="Helix hairpin bin"/>
    <property type="match status" value="1"/>
</dbReference>